<evidence type="ECO:0000256" key="7">
    <source>
        <dbReference type="SAM" id="MobiDB-lite"/>
    </source>
</evidence>
<evidence type="ECO:0000256" key="6">
    <source>
        <dbReference type="HAMAP-Rule" id="MF_00357"/>
    </source>
</evidence>
<dbReference type="NCBIfam" id="TIGR04567">
    <property type="entry name" value="RNAP_delt_lowGC"/>
    <property type="match status" value="1"/>
</dbReference>
<dbReference type="Proteomes" id="UP000248214">
    <property type="component" value="Unassembled WGS sequence"/>
</dbReference>
<comment type="caution">
    <text evidence="9">The sequence shown here is derived from an EMBL/GenBank/DDBJ whole genome shotgun (WGS) entry which is preliminary data.</text>
</comment>
<evidence type="ECO:0000259" key="8">
    <source>
        <dbReference type="PROSITE" id="PS51913"/>
    </source>
</evidence>
<dbReference type="RefSeq" id="WP_110610021.1">
    <property type="nucleotide sequence ID" value="NZ_PDOD01000003.1"/>
</dbReference>
<evidence type="ECO:0000313" key="10">
    <source>
        <dbReference type="Proteomes" id="UP000248214"/>
    </source>
</evidence>
<comment type="function">
    <text evidence="6">Participates in both the initiation and recycling phases of transcription. In the presence of the delta subunit, RNAP displays an increased specificity of transcription, a decreased affinity for nucleic acids, and an increased efficiency of RNA synthesis because of enhanced recycling.</text>
</comment>
<dbReference type="InterPro" id="IPR029757">
    <property type="entry name" value="RpoE"/>
</dbReference>
<dbReference type="EMBL" id="PDOD01000003">
    <property type="protein sequence ID" value="PYZ92469.1"/>
    <property type="molecule type" value="Genomic_DNA"/>
</dbReference>
<feature type="compositionally biased region" description="Acidic residues" evidence="7">
    <location>
        <begin position="107"/>
        <end position="166"/>
    </location>
</feature>
<reference evidence="9 10" key="1">
    <citation type="submission" date="2017-10" db="EMBL/GenBank/DDBJ databases">
        <title>Bacillus sp. nov., a halophilic bacterium isolated from a Keqin Lake.</title>
        <authorList>
            <person name="Wang H."/>
        </authorList>
    </citation>
    <scope>NUCLEOTIDE SEQUENCE [LARGE SCALE GENOMIC DNA]</scope>
    <source>
        <strain evidence="9 10">KQ-12</strain>
    </source>
</reference>
<dbReference type="InterPro" id="IPR038087">
    <property type="entry name" value="RNAP_delta_N_dom_sf"/>
</dbReference>
<feature type="domain" description="HTH HARE-type" evidence="8">
    <location>
        <begin position="14"/>
        <end position="81"/>
    </location>
</feature>
<evidence type="ECO:0000256" key="4">
    <source>
        <dbReference type="ARBA" id="ARBA00022695"/>
    </source>
</evidence>
<dbReference type="GO" id="GO:0006355">
    <property type="term" value="P:regulation of DNA-templated transcription"/>
    <property type="evidence" value="ECO:0007669"/>
    <property type="project" value="UniProtKB-UniRule"/>
</dbReference>
<proteinExistence type="inferred from homology"/>
<feature type="region of interest" description="Disordered" evidence="7">
    <location>
        <begin position="89"/>
        <end position="166"/>
    </location>
</feature>
<dbReference type="InterPro" id="IPR007759">
    <property type="entry name" value="Asxl_HARE-HTH"/>
</dbReference>
<evidence type="ECO:0000256" key="3">
    <source>
        <dbReference type="ARBA" id="ARBA00022679"/>
    </source>
</evidence>
<sequence>MGIKDYTEEQLHEISMIEVAYELLEEQKKPAEYHALLKRVGDVKKLPDEQLTSRISHLYTEMSIDGRFVNLGDNSWGLRSWYPFDQTEEELSQAATKARKKRAKEKEEEDDRFDEDPEDYDAFEDLEDELDELANEEDTDFEDLDEDDDYADSVDGDLDDEEDETK</sequence>
<keyword evidence="10" id="KW-1185">Reference proteome</keyword>
<accession>A0A323TBD2</accession>
<evidence type="ECO:0000256" key="5">
    <source>
        <dbReference type="ARBA" id="ARBA00023163"/>
    </source>
</evidence>
<comment type="subunit">
    <text evidence="6">RNAP is composed of a core of 2 alpha, a beta and a beta' subunits. The core is associated with a delta subunit and one of several sigma factors.</text>
</comment>
<dbReference type="Pfam" id="PF05066">
    <property type="entry name" value="HARE-HTH"/>
    <property type="match status" value="1"/>
</dbReference>
<dbReference type="AlphaFoldDB" id="A0A323TBD2"/>
<protein>
    <recommendedName>
        <fullName evidence="6">Probable DNA-directed RNA polymerase subunit delta</fullName>
    </recommendedName>
    <alternativeName>
        <fullName evidence="6">RNAP delta factor</fullName>
    </alternativeName>
</protein>
<evidence type="ECO:0000256" key="1">
    <source>
        <dbReference type="ARBA" id="ARBA00009828"/>
    </source>
</evidence>
<organism evidence="9 10">
    <name type="scientific">Salipaludibacillus keqinensis</name>
    <dbReference type="NCBI Taxonomy" id="2045207"/>
    <lineage>
        <taxon>Bacteria</taxon>
        <taxon>Bacillati</taxon>
        <taxon>Bacillota</taxon>
        <taxon>Bacilli</taxon>
        <taxon>Bacillales</taxon>
        <taxon>Bacillaceae</taxon>
    </lineage>
</organism>
<keyword evidence="2 6" id="KW-0240">DNA-directed RNA polymerase</keyword>
<keyword evidence="3 6" id="KW-0808">Transferase</keyword>
<gene>
    <name evidence="6" type="primary">rpoE</name>
    <name evidence="9" type="ORF">CR194_12410</name>
</gene>
<evidence type="ECO:0000313" key="9">
    <source>
        <dbReference type="EMBL" id="PYZ92469.1"/>
    </source>
</evidence>
<dbReference type="GO" id="GO:0003899">
    <property type="term" value="F:DNA-directed RNA polymerase activity"/>
    <property type="evidence" value="ECO:0007669"/>
    <property type="project" value="UniProtKB-UniRule"/>
</dbReference>
<keyword evidence="5 6" id="KW-0804">Transcription</keyword>
<dbReference type="PROSITE" id="PS51913">
    <property type="entry name" value="HTH_HARE"/>
    <property type="match status" value="1"/>
</dbReference>
<keyword evidence="4 6" id="KW-0548">Nucleotidyltransferase</keyword>
<evidence type="ECO:0000256" key="2">
    <source>
        <dbReference type="ARBA" id="ARBA00022478"/>
    </source>
</evidence>
<dbReference type="OrthoDB" id="401223at2"/>
<dbReference type="HAMAP" id="MF_00357">
    <property type="entry name" value="RNApol_bact_RpoE"/>
    <property type="match status" value="1"/>
</dbReference>
<comment type="similarity">
    <text evidence="1 6">Belongs to the RpoE family.</text>
</comment>
<dbReference type="Gene3D" id="1.10.10.1250">
    <property type="entry name" value="RNA polymerase, subunit delta, N-terminal domain"/>
    <property type="match status" value="1"/>
</dbReference>
<dbReference type="GO" id="GO:0006351">
    <property type="term" value="P:DNA-templated transcription"/>
    <property type="evidence" value="ECO:0007669"/>
    <property type="project" value="InterPro"/>
</dbReference>
<dbReference type="GO" id="GO:0000428">
    <property type="term" value="C:DNA-directed RNA polymerase complex"/>
    <property type="evidence" value="ECO:0007669"/>
    <property type="project" value="UniProtKB-KW"/>
</dbReference>
<name>A0A323TBD2_9BACI</name>